<dbReference type="RefSeq" id="XP_011388167.1">
    <property type="nucleotide sequence ID" value="XM_011389865.1"/>
</dbReference>
<keyword evidence="3" id="KW-1185">Reference proteome</keyword>
<organism evidence="2 3">
    <name type="scientific">Mycosarcoma maydis</name>
    <name type="common">Corn smut fungus</name>
    <name type="synonym">Ustilago maydis</name>
    <dbReference type="NCBI Taxonomy" id="5270"/>
    <lineage>
        <taxon>Eukaryota</taxon>
        <taxon>Fungi</taxon>
        <taxon>Dikarya</taxon>
        <taxon>Basidiomycota</taxon>
        <taxon>Ustilaginomycotina</taxon>
        <taxon>Ustilaginomycetes</taxon>
        <taxon>Ustilaginales</taxon>
        <taxon>Ustilaginaceae</taxon>
        <taxon>Mycosarcoma</taxon>
    </lineage>
</organism>
<evidence type="ECO:0000313" key="2">
    <source>
        <dbReference type="EMBL" id="KIS70019.1"/>
    </source>
</evidence>
<dbReference type="KEGG" id="uma:UMAG_05094"/>
<dbReference type="GeneID" id="23565077"/>
<accession>A0A0D1E1P6</accession>
<dbReference type="AlphaFoldDB" id="A0A0D1E1P6"/>
<sequence>MPLIAEPFREKPYPFSALPLAAGAKIHDSLYFPPSCHRPPPFMNKIVLAFALRKMVQRRNQKRKQDGVSRHTRQARARRSNKTESEEERESLDPIGLMRDSSLSTIGEDAVSDSINRAESSQATRGSWQSSQPESQSSIQDLIDTIVHIQPPPLPELVALWLDFLYLWAA</sequence>
<evidence type="ECO:0000256" key="1">
    <source>
        <dbReference type="SAM" id="MobiDB-lite"/>
    </source>
</evidence>
<gene>
    <name evidence="2" type="ORF">UMAG_05094</name>
</gene>
<feature type="compositionally biased region" description="Basic residues" evidence="1">
    <location>
        <begin position="70"/>
        <end position="80"/>
    </location>
</feature>
<dbReference type="EMBL" id="CM003143">
    <property type="protein sequence ID" value="KIS70019.1"/>
    <property type="molecule type" value="Genomic_DNA"/>
</dbReference>
<feature type="compositionally biased region" description="Polar residues" evidence="1">
    <location>
        <begin position="113"/>
        <end position="126"/>
    </location>
</feature>
<reference evidence="2 3" key="1">
    <citation type="journal article" date="2006" name="Nature">
        <title>Insights from the genome of the biotrophic fungal plant pathogen Ustilago maydis.</title>
        <authorList>
            <person name="Kamper J."/>
            <person name="Kahmann R."/>
            <person name="Bolker M."/>
            <person name="Ma L.J."/>
            <person name="Brefort T."/>
            <person name="Saville B.J."/>
            <person name="Banuett F."/>
            <person name="Kronstad J.W."/>
            <person name="Gold S.E."/>
            <person name="Muller O."/>
            <person name="Perlin M.H."/>
            <person name="Wosten H.A."/>
            <person name="de Vries R."/>
            <person name="Ruiz-Herrera J."/>
            <person name="Reynaga-Pena C.G."/>
            <person name="Snetselaar K."/>
            <person name="McCann M."/>
            <person name="Perez-Martin J."/>
            <person name="Feldbrugge M."/>
            <person name="Basse C.W."/>
            <person name="Steinberg G."/>
            <person name="Ibeas J.I."/>
            <person name="Holloman W."/>
            <person name="Guzman P."/>
            <person name="Farman M."/>
            <person name="Stajich J.E."/>
            <person name="Sentandreu R."/>
            <person name="Gonzalez-Prieto J.M."/>
            <person name="Kennell J.C."/>
            <person name="Molina L."/>
            <person name="Schirawski J."/>
            <person name="Mendoza-Mendoza A."/>
            <person name="Greilinger D."/>
            <person name="Munch K."/>
            <person name="Rossel N."/>
            <person name="Scherer M."/>
            <person name="Vranes M."/>
            <person name="Ladendorf O."/>
            <person name="Vincon V."/>
            <person name="Fuchs U."/>
            <person name="Sandrock B."/>
            <person name="Meng S."/>
            <person name="Ho E.C."/>
            <person name="Cahill M.J."/>
            <person name="Boyce K.J."/>
            <person name="Klose J."/>
            <person name="Klosterman S.J."/>
            <person name="Deelstra H.J."/>
            <person name="Ortiz-Castellanos L."/>
            <person name="Li W."/>
            <person name="Sanchez-Alonso P."/>
            <person name="Schreier P.H."/>
            <person name="Hauser-Hahn I."/>
            <person name="Vaupel M."/>
            <person name="Koopmann E."/>
            <person name="Friedrich G."/>
            <person name="Voss H."/>
            <person name="Schluter T."/>
            <person name="Margolis J."/>
            <person name="Platt D."/>
            <person name="Swimmer C."/>
            <person name="Gnirke A."/>
            <person name="Chen F."/>
            <person name="Vysotskaia V."/>
            <person name="Mannhaupt G."/>
            <person name="Guldener U."/>
            <person name="Munsterkotter M."/>
            <person name="Haase D."/>
            <person name="Oesterheld M."/>
            <person name="Mewes H.W."/>
            <person name="Mauceli E.W."/>
            <person name="DeCaprio D."/>
            <person name="Wade C.M."/>
            <person name="Butler J."/>
            <person name="Young S."/>
            <person name="Jaffe D.B."/>
            <person name="Calvo S."/>
            <person name="Nusbaum C."/>
            <person name="Galagan J."/>
            <person name="Birren B.W."/>
        </authorList>
    </citation>
    <scope>NUCLEOTIDE SEQUENCE [LARGE SCALE GENOMIC DNA]</scope>
    <source>
        <strain evidence="3">DSM 14603 / FGSC 9021 / UM521</strain>
    </source>
</reference>
<proteinExistence type="predicted"/>
<dbReference type="Proteomes" id="UP000000561">
    <property type="component" value="Chromosome 4"/>
</dbReference>
<dbReference type="VEuPathDB" id="FungiDB:UMAG_05094"/>
<dbReference type="InParanoid" id="A0A0D1E1P6"/>
<evidence type="ECO:0000313" key="3">
    <source>
        <dbReference type="Proteomes" id="UP000000561"/>
    </source>
</evidence>
<feature type="region of interest" description="Disordered" evidence="1">
    <location>
        <begin position="58"/>
        <end position="135"/>
    </location>
</feature>
<name>A0A0D1E1P6_MYCMD</name>
<protein>
    <submittedName>
        <fullName evidence="2">Uncharacterized protein</fullName>
    </submittedName>
</protein>